<evidence type="ECO:0000256" key="4">
    <source>
        <dbReference type="ARBA" id="ARBA00022603"/>
    </source>
</evidence>
<dbReference type="InterPro" id="IPR014048">
    <property type="entry name" value="MethylDNA_cys_MeTrfase_DNA-bd"/>
</dbReference>
<evidence type="ECO:0000313" key="12">
    <source>
        <dbReference type="EMBL" id="RBM00026.1"/>
    </source>
</evidence>
<accession>A0A365YBH2</accession>
<comment type="subcellular location">
    <subcellularLocation>
        <location evidence="9">Cytoplasm</location>
    </subcellularLocation>
</comment>
<dbReference type="Gene3D" id="1.10.10.10">
    <property type="entry name" value="Winged helix-like DNA-binding domain superfamily/Winged helix DNA-binding domain"/>
    <property type="match status" value="1"/>
</dbReference>
<evidence type="ECO:0000259" key="10">
    <source>
        <dbReference type="Pfam" id="PF01035"/>
    </source>
</evidence>
<keyword evidence="3 9" id="KW-0963">Cytoplasm</keyword>
<dbReference type="EC" id="2.1.1.63" evidence="9"/>
<comment type="miscellaneous">
    <text evidence="9">This enzyme catalyzes only one turnover and therefore is not strictly catalytic. According to one definition, an enzyme is a biocatalyst that acts repeatedly and over many reaction cycles.</text>
</comment>
<evidence type="ECO:0000256" key="3">
    <source>
        <dbReference type="ARBA" id="ARBA00022490"/>
    </source>
</evidence>
<feature type="domain" description="Methylated-DNA-[protein]-cysteine S-methyltransferase DNA binding" evidence="10">
    <location>
        <begin position="119"/>
        <end position="198"/>
    </location>
</feature>
<comment type="function">
    <text evidence="9">Involved in the cellular defense against the biological effects of O6-methylguanine (O6-MeG) and O4-methylthymine (O4-MeT) in DNA. Repairs the methylated nucleobase in DNA by stoichiometrically transferring the methyl group to a cysteine residue in the enzyme. This is a suicide reaction: the enzyme is irreversibly inactivated.</text>
</comment>
<dbReference type="GO" id="GO:0005737">
    <property type="term" value="C:cytoplasm"/>
    <property type="evidence" value="ECO:0007669"/>
    <property type="project" value="UniProtKB-SubCell"/>
</dbReference>
<dbReference type="SUPFAM" id="SSF46767">
    <property type="entry name" value="Methylated DNA-protein cysteine methyltransferase, C-terminal domain"/>
    <property type="match status" value="1"/>
</dbReference>
<organism evidence="12 13">
    <name type="scientific">Glutamicibacter soli</name>
    <dbReference type="NCBI Taxonomy" id="453836"/>
    <lineage>
        <taxon>Bacteria</taxon>
        <taxon>Bacillati</taxon>
        <taxon>Actinomycetota</taxon>
        <taxon>Actinomycetes</taxon>
        <taxon>Micrococcales</taxon>
        <taxon>Micrococcaceae</taxon>
        <taxon>Glutamicibacter</taxon>
    </lineage>
</organism>
<feature type="domain" description="Methylguanine DNA methyltransferase ribonuclease-like" evidence="11">
    <location>
        <begin position="38"/>
        <end position="114"/>
    </location>
</feature>
<dbReference type="GO" id="GO:0003908">
    <property type="term" value="F:methylated-DNA-[protein]-cysteine S-methyltransferase activity"/>
    <property type="evidence" value="ECO:0007669"/>
    <property type="project" value="UniProtKB-UniRule"/>
</dbReference>
<dbReference type="RefSeq" id="WP_113607579.1">
    <property type="nucleotide sequence ID" value="NZ_POAF01000006.1"/>
</dbReference>
<dbReference type="PANTHER" id="PTHR10815">
    <property type="entry name" value="METHYLATED-DNA--PROTEIN-CYSTEINE METHYLTRANSFERASE"/>
    <property type="match status" value="1"/>
</dbReference>
<comment type="caution">
    <text evidence="12">The sequence shown here is derived from an EMBL/GenBank/DDBJ whole genome shotgun (WGS) entry which is preliminary data.</text>
</comment>
<dbReference type="Pfam" id="PF01035">
    <property type="entry name" value="DNA_binding_1"/>
    <property type="match status" value="1"/>
</dbReference>
<evidence type="ECO:0000256" key="1">
    <source>
        <dbReference type="ARBA" id="ARBA00001286"/>
    </source>
</evidence>
<evidence type="ECO:0000256" key="9">
    <source>
        <dbReference type="HAMAP-Rule" id="MF_00772"/>
    </source>
</evidence>
<evidence type="ECO:0000256" key="2">
    <source>
        <dbReference type="ARBA" id="ARBA00008711"/>
    </source>
</evidence>
<keyword evidence="4 9" id="KW-0489">Methyltransferase</keyword>
<keyword evidence="7 9" id="KW-0234">DNA repair</keyword>
<dbReference type="GO" id="GO:0032259">
    <property type="term" value="P:methylation"/>
    <property type="evidence" value="ECO:0007669"/>
    <property type="project" value="UniProtKB-KW"/>
</dbReference>
<dbReference type="InterPro" id="IPR036631">
    <property type="entry name" value="MGMT_N_sf"/>
</dbReference>
<comment type="similarity">
    <text evidence="2 9">Belongs to the MGMT family.</text>
</comment>
<dbReference type="InterPro" id="IPR023546">
    <property type="entry name" value="MGMT"/>
</dbReference>
<keyword evidence="5 9" id="KW-0808">Transferase</keyword>
<dbReference type="Gene3D" id="3.30.160.70">
    <property type="entry name" value="Methylated DNA-protein cysteine methyltransferase domain"/>
    <property type="match status" value="1"/>
</dbReference>
<dbReference type="InterPro" id="IPR001497">
    <property type="entry name" value="MethylDNA_cys_MeTrfase_AS"/>
</dbReference>
<dbReference type="PANTHER" id="PTHR10815:SF5">
    <property type="entry name" value="METHYLATED-DNA--PROTEIN-CYSTEINE METHYLTRANSFERASE"/>
    <property type="match status" value="1"/>
</dbReference>
<dbReference type="PROSITE" id="PS00374">
    <property type="entry name" value="MGMT"/>
    <property type="match status" value="1"/>
</dbReference>
<dbReference type="Pfam" id="PF02870">
    <property type="entry name" value="Methyltransf_1N"/>
    <property type="match status" value="1"/>
</dbReference>
<dbReference type="SUPFAM" id="SSF53155">
    <property type="entry name" value="Methylated DNA-protein cysteine methyltransferase domain"/>
    <property type="match status" value="1"/>
</dbReference>
<evidence type="ECO:0000256" key="6">
    <source>
        <dbReference type="ARBA" id="ARBA00022763"/>
    </source>
</evidence>
<keyword evidence="13" id="KW-1185">Reference proteome</keyword>
<evidence type="ECO:0000259" key="11">
    <source>
        <dbReference type="Pfam" id="PF02870"/>
    </source>
</evidence>
<feature type="active site" description="Nucleophile; methyl group acceptor" evidence="9">
    <location>
        <position position="170"/>
    </location>
</feature>
<dbReference type="InterPro" id="IPR036388">
    <property type="entry name" value="WH-like_DNA-bd_sf"/>
</dbReference>
<protein>
    <recommendedName>
        <fullName evidence="9">Methylated-DNA--protein-cysteine methyltransferase</fullName>
        <ecNumber evidence="9">2.1.1.63</ecNumber>
    </recommendedName>
    <alternativeName>
        <fullName evidence="9">6-O-methylguanine-DNA methyltransferase</fullName>
        <shortName evidence="9">MGMT</shortName>
    </alternativeName>
    <alternativeName>
        <fullName evidence="9">O-6-methylguanine-DNA-alkyltransferase</fullName>
    </alternativeName>
</protein>
<dbReference type="NCBIfam" id="TIGR00589">
    <property type="entry name" value="ogt"/>
    <property type="match status" value="1"/>
</dbReference>
<dbReference type="Proteomes" id="UP000252167">
    <property type="component" value="Unassembled WGS sequence"/>
</dbReference>
<sequence length="209" mass="23076">MSERTAAVPATRDEERILAELNKKFVHDARSQQLIEISYRIVDSPIGALLLASTEAGLVRVAFETEGHERILEVLAHKVGPRILKDDRSLDDAARQLDQYFSGSLQEFSLPLDLRLSTEFRRQVQLELGRIAYGRTQSYAQVAEHIGKPKAVRAVGSACATNPLPIVLPCHRVLRTDGSLGGYLGGLDVKTQLLKLENPEFDGGEATLF</sequence>
<evidence type="ECO:0000313" key="13">
    <source>
        <dbReference type="Proteomes" id="UP000252167"/>
    </source>
</evidence>
<dbReference type="InterPro" id="IPR036217">
    <property type="entry name" value="MethylDNA_cys_MeTrfase_DNAb"/>
</dbReference>
<keyword evidence="6 9" id="KW-0227">DNA damage</keyword>
<reference evidence="12 13" key="1">
    <citation type="submission" date="2018-01" db="EMBL/GenBank/DDBJ databases">
        <title>Glutamicibacter soli strain NHPC-3 Whole genome sequence and assembly.</title>
        <authorList>
            <person name="Choudhury P."/>
            <person name="Gupta D."/>
            <person name="Sengupta K."/>
            <person name="Jawed A."/>
            <person name="Sultana N."/>
            <person name="Saha P."/>
        </authorList>
    </citation>
    <scope>NUCLEOTIDE SEQUENCE [LARGE SCALE GENOMIC DNA]</scope>
    <source>
        <strain evidence="12 13">NHPC-3</strain>
    </source>
</reference>
<dbReference type="FunFam" id="1.10.10.10:FF:000214">
    <property type="entry name" value="Methylated-DNA--protein-cysteine methyltransferase"/>
    <property type="match status" value="1"/>
</dbReference>
<dbReference type="GO" id="GO:0006307">
    <property type="term" value="P:DNA alkylation repair"/>
    <property type="evidence" value="ECO:0007669"/>
    <property type="project" value="UniProtKB-UniRule"/>
</dbReference>
<comment type="catalytic activity">
    <reaction evidence="1 9">
        <text>a 4-O-methyl-thymidine in DNA + L-cysteinyl-[protein] = a thymidine in DNA + S-methyl-L-cysteinyl-[protein]</text>
        <dbReference type="Rhea" id="RHEA:53428"/>
        <dbReference type="Rhea" id="RHEA-COMP:10131"/>
        <dbReference type="Rhea" id="RHEA-COMP:10132"/>
        <dbReference type="Rhea" id="RHEA-COMP:13555"/>
        <dbReference type="Rhea" id="RHEA-COMP:13556"/>
        <dbReference type="ChEBI" id="CHEBI:29950"/>
        <dbReference type="ChEBI" id="CHEBI:82612"/>
        <dbReference type="ChEBI" id="CHEBI:137386"/>
        <dbReference type="ChEBI" id="CHEBI:137387"/>
        <dbReference type="EC" id="2.1.1.63"/>
    </reaction>
</comment>
<evidence type="ECO:0000256" key="7">
    <source>
        <dbReference type="ARBA" id="ARBA00023204"/>
    </source>
</evidence>
<dbReference type="CDD" id="cd06445">
    <property type="entry name" value="ATase"/>
    <property type="match status" value="1"/>
</dbReference>
<name>A0A365YBH2_9MICC</name>
<proteinExistence type="inferred from homology"/>
<dbReference type="EMBL" id="POAF01000006">
    <property type="protein sequence ID" value="RBM00026.1"/>
    <property type="molecule type" value="Genomic_DNA"/>
</dbReference>
<dbReference type="AlphaFoldDB" id="A0A365YBH2"/>
<dbReference type="HAMAP" id="MF_00772">
    <property type="entry name" value="OGT"/>
    <property type="match status" value="1"/>
</dbReference>
<evidence type="ECO:0000256" key="8">
    <source>
        <dbReference type="ARBA" id="ARBA00049348"/>
    </source>
</evidence>
<evidence type="ECO:0000256" key="5">
    <source>
        <dbReference type="ARBA" id="ARBA00022679"/>
    </source>
</evidence>
<gene>
    <name evidence="12" type="ORF">C1H84_12895</name>
</gene>
<comment type="catalytic activity">
    <reaction evidence="8 9">
        <text>a 6-O-methyl-2'-deoxyguanosine in DNA + L-cysteinyl-[protein] = S-methyl-L-cysteinyl-[protein] + a 2'-deoxyguanosine in DNA</text>
        <dbReference type="Rhea" id="RHEA:24000"/>
        <dbReference type="Rhea" id="RHEA-COMP:10131"/>
        <dbReference type="Rhea" id="RHEA-COMP:10132"/>
        <dbReference type="Rhea" id="RHEA-COMP:11367"/>
        <dbReference type="Rhea" id="RHEA-COMP:11368"/>
        <dbReference type="ChEBI" id="CHEBI:29950"/>
        <dbReference type="ChEBI" id="CHEBI:82612"/>
        <dbReference type="ChEBI" id="CHEBI:85445"/>
        <dbReference type="ChEBI" id="CHEBI:85448"/>
        <dbReference type="EC" id="2.1.1.63"/>
    </reaction>
</comment>
<dbReference type="InterPro" id="IPR008332">
    <property type="entry name" value="MethylG_MeTrfase_N"/>
</dbReference>